<proteinExistence type="predicted"/>
<sequence length="173" mass="17505">MSSPEKKRPIRVGVYDTVAAAQQALQSLQNAGFTDQELSVLCSEQHQAEQFPDTIAEEEDSEEAATAAVAGSALGGSIGGLMAAAGLATVAGIPVLVAGALAATLAGGVVGGLAGAMIERGLEQNTSDFFDQAVSEGKILVSVEPVEQDEQRLAKAAELLKDAGANPISLLEG</sequence>
<keyword evidence="1" id="KW-1133">Transmembrane helix</keyword>
<protein>
    <recommendedName>
        <fullName evidence="2">General stress protein 17M-like domain-containing protein</fullName>
    </recommendedName>
</protein>
<evidence type="ECO:0000313" key="3">
    <source>
        <dbReference type="EMBL" id="QDS98049.1"/>
    </source>
</evidence>
<gene>
    <name evidence="3" type="ORF">HG15A2_13200</name>
</gene>
<dbReference type="RefSeq" id="WP_145058921.1">
    <property type="nucleotide sequence ID" value="NZ_CP036263.1"/>
</dbReference>
<feature type="transmembrane region" description="Helical" evidence="1">
    <location>
        <begin position="93"/>
        <end position="118"/>
    </location>
</feature>
<dbReference type="Proteomes" id="UP000319852">
    <property type="component" value="Chromosome"/>
</dbReference>
<keyword evidence="4" id="KW-1185">Reference proteome</keyword>
<evidence type="ECO:0000313" key="4">
    <source>
        <dbReference type="Proteomes" id="UP000319852"/>
    </source>
</evidence>
<dbReference type="PANTHER" id="PTHR36109">
    <property type="entry name" value="MEMBRANE PROTEIN-RELATED"/>
    <property type="match status" value="1"/>
</dbReference>
<dbReference type="EMBL" id="CP036263">
    <property type="protein sequence ID" value="QDS98049.1"/>
    <property type="molecule type" value="Genomic_DNA"/>
</dbReference>
<accession>A0A517MT41</accession>
<dbReference type="InterPro" id="IPR025889">
    <property type="entry name" value="GSP17M-like_dom"/>
</dbReference>
<feature type="transmembrane region" description="Helical" evidence="1">
    <location>
        <begin position="64"/>
        <end position="87"/>
    </location>
</feature>
<dbReference type="Pfam" id="PF11181">
    <property type="entry name" value="YflT"/>
    <property type="match status" value="1"/>
</dbReference>
<evidence type="ECO:0000256" key="1">
    <source>
        <dbReference type="SAM" id="Phobius"/>
    </source>
</evidence>
<dbReference type="OrthoDB" id="279299at2"/>
<name>A0A517MT41_9BACT</name>
<dbReference type="KEGG" id="amob:HG15A2_13200"/>
<dbReference type="PANTHER" id="PTHR36109:SF2">
    <property type="entry name" value="MEMBRANE PROTEIN"/>
    <property type="match status" value="1"/>
</dbReference>
<dbReference type="InterPro" id="IPR052948">
    <property type="entry name" value="Low_temp-induced_all0457"/>
</dbReference>
<evidence type="ECO:0000259" key="2">
    <source>
        <dbReference type="Pfam" id="PF11181"/>
    </source>
</evidence>
<reference evidence="3 4" key="1">
    <citation type="submission" date="2019-02" db="EMBL/GenBank/DDBJ databases">
        <title>Deep-cultivation of Planctomycetes and their phenomic and genomic characterization uncovers novel biology.</title>
        <authorList>
            <person name="Wiegand S."/>
            <person name="Jogler M."/>
            <person name="Boedeker C."/>
            <person name="Pinto D."/>
            <person name="Vollmers J."/>
            <person name="Rivas-Marin E."/>
            <person name="Kohn T."/>
            <person name="Peeters S.H."/>
            <person name="Heuer A."/>
            <person name="Rast P."/>
            <person name="Oberbeckmann S."/>
            <person name="Bunk B."/>
            <person name="Jeske O."/>
            <person name="Meyerdierks A."/>
            <person name="Storesund J.E."/>
            <person name="Kallscheuer N."/>
            <person name="Luecker S."/>
            <person name="Lage O.M."/>
            <person name="Pohl T."/>
            <person name="Merkel B.J."/>
            <person name="Hornburger P."/>
            <person name="Mueller R.-W."/>
            <person name="Bruemmer F."/>
            <person name="Labrenz M."/>
            <person name="Spormann A.M."/>
            <person name="Op den Camp H."/>
            <person name="Overmann J."/>
            <person name="Amann R."/>
            <person name="Jetten M.S.M."/>
            <person name="Mascher T."/>
            <person name="Medema M.H."/>
            <person name="Devos D.P."/>
            <person name="Kaster A.-K."/>
            <person name="Ovreas L."/>
            <person name="Rohde M."/>
            <person name="Galperin M.Y."/>
            <person name="Jogler C."/>
        </authorList>
    </citation>
    <scope>NUCLEOTIDE SEQUENCE [LARGE SCALE GENOMIC DNA]</scope>
    <source>
        <strain evidence="3 4">HG15A2</strain>
    </source>
</reference>
<dbReference type="AlphaFoldDB" id="A0A517MT41"/>
<organism evidence="3 4">
    <name type="scientific">Adhaeretor mobilis</name>
    <dbReference type="NCBI Taxonomy" id="1930276"/>
    <lineage>
        <taxon>Bacteria</taxon>
        <taxon>Pseudomonadati</taxon>
        <taxon>Planctomycetota</taxon>
        <taxon>Planctomycetia</taxon>
        <taxon>Pirellulales</taxon>
        <taxon>Lacipirellulaceae</taxon>
        <taxon>Adhaeretor</taxon>
    </lineage>
</organism>
<keyword evidence="1" id="KW-0812">Transmembrane</keyword>
<keyword evidence="1" id="KW-0472">Membrane</keyword>
<feature type="domain" description="General stress protein 17M-like" evidence="2">
    <location>
        <begin position="12"/>
        <end position="82"/>
    </location>
</feature>